<evidence type="ECO:0000313" key="2">
    <source>
        <dbReference type="Proteomes" id="UP000233060"/>
    </source>
</evidence>
<sequence>MPVLPKRMRNMKLCLNPYLSWGQGASGITDWNQGLSAACQFLSQKPHILEWVSRRCCGINQDTVVSWTAVCLPGEDPSRCSVSRAGHPFGGMVTALAPAATGGRMLAQGTAHRLPLLHAFSMSMSDCSCGKRQSPRGPPQHCAMVLEVAGDSLRTQVVLMPGFMPGCMPGTAHVSPRGP</sequence>
<organism evidence="1 2">
    <name type="scientific">Cercocebus atys</name>
    <name type="common">Sooty mangabey</name>
    <name type="synonym">Cercocebus torquatus atys</name>
    <dbReference type="NCBI Taxonomy" id="9531"/>
    <lineage>
        <taxon>Eukaryota</taxon>
        <taxon>Metazoa</taxon>
        <taxon>Chordata</taxon>
        <taxon>Craniata</taxon>
        <taxon>Vertebrata</taxon>
        <taxon>Euteleostomi</taxon>
        <taxon>Mammalia</taxon>
        <taxon>Eutheria</taxon>
        <taxon>Euarchontoglires</taxon>
        <taxon>Primates</taxon>
        <taxon>Haplorrhini</taxon>
        <taxon>Catarrhini</taxon>
        <taxon>Cercopithecidae</taxon>
        <taxon>Cercopithecinae</taxon>
        <taxon>Cercocebus</taxon>
    </lineage>
</organism>
<keyword evidence="2" id="KW-1185">Reference proteome</keyword>
<evidence type="ECO:0000313" key="1">
    <source>
        <dbReference type="Ensembl" id="ENSCATP00000007445.1"/>
    </source>
</evidence>
<protein>
    <submittedName>
        <fullName evidence="1">Uncharacterized protein</fullName>
    </submittedName>
</protein>
<dbReference type="Ensembl" id="ENSCATT00000025712.1">
    <property type="protein sequence ID" value="ENSCATP00000007445.1"/>
    <property type="gene ID" value="ENSCATG00000022256.1"/>
</dbReference>
<reference evidence="1" key="2">
    <citation type="submission" date="2025-09" db="UniProtKB">
        <authorList>
            <consortium name="Ensembl"/>
        </authorList>
    </citation>
    <scope>IDENTIFICATION</scope>
</reference>
<reference evidence="1" key="1">
    <citation type="submission" date="2025-08" db="UniProtKB">
        <authorList>
            <consortium name="Ensembl"/>
        </authorList>
    </citation>
    <scope>IDENTIFICATION</scope>
</reference>
<dbReference type="Proteomes" id="UP000233060">
    <property type="component" value="Unassembled WGS sequence"/>
</dbReference>
<proteinExistence type="predicted"/>
<accession>A0A2K5L3B7</accession>
<dbReference type="OMA" id="HAFSMSM"/>
<name>A0A2K5L3B7_CERAT</name>
<dbReference type="AlphaFoldDB" id="A0A2K5L3B7"/>
<dbReference type="GeneTree" id="ENSGT01000000215830"/>